<dbReference type="PIRSF" id="PIRSF018297">
    <property type="entry name" value="Doc"/>
    <property type="match status" value="1"/>
</dbReference>
<evidence type="ECO:0000259" key="1">
    <source>
        <dbReference type="PROSITE" id="PS51459"/>
    </source>
</evidence>
<sequence length="135" mass="14401">MSPPANRPWRWVDKRMLLLLHDESLAQHGGLSGMRDEGLLDSALARPVNQAAYGDPDLAALAAAYAFGLVRNHPFADGNKRAAFLGVGLCLGLNGWRLSASPAEATVAVVSLAGDEIGEDEFAAWLRKHMVPRGG</sequence>
<proteinExistence type="predicted"/>
<evidence type="ECO:0000313" key="3">
    <source>
        <dbReference type="Proteomes" id="UP000518288"/>
    </source>
</evidence>
<dbReference type="PROSITE" id="PS51459">
    <property type="entry name" value="FIDO"/>
    <property type="match status" value="1"/>
</dbReference>
<dbReference type="InterPro" id="IPR006440">
    <property type="entry name" value="Doc"/>
</dbReference>
<accession>A0A7Y9R2D7</accession>
<dbReference type="RefSeq" id="WP_375139076.1">
    <property type="nucleotide sequence ID" value="NZ_JACCFH010000001.1"/>
</dbReference>
<dbReference type="InterPro" id="IPR053737">
    <property type="entry name" value="Type_II_TA_Toxin"/>
</dbReference>
<dbReference type="InterPro" id="IPR003812">
    <property type="entry name" value="Fido"/>
</dbReference>
<dbReference type="EMBL" id="JACCFH010000001">
    <property type="protein sequence ID" value="NYG33965.1"/>
    <property type="molecule type" value="Genomic_DNA"/>
</dbReference>
<dbReference type="GO" id="GO:0016301">
    <property type="term" value="F:kinase activity"/>
    <property type="evidence" value="ECO:0007669"/>
    <property type="project" value="InterPro"/>
</dbReference>
<dbReference type="PANTHER" id="PTHR39426:SF1">
    <property type="entry name" value="HOMOLOGY TO DEATH-ON-CURING PROTEIN OF PHAGE P1"/>
    <property type="match status" value="1"/>
</dbReference>
<gene>
    <name evidence="2" type="ORF">BDD16_002951</name>
</gene>
<evidence type="ECO:0000313" key="2">
    <source>
        <dbReference type="EMBL" id="NYG33965.1"/>
    </source>
</evidence>
<comment type="caution">
    <text evidence="2">The sequence shown here is derived from an EMBL/GenBank/DDBJ whole genome shotgun (WGS) entry which is preliminary data.</text>
</comment>
<dbReference type="InterPro" id="IPR036597">
    <property type="entry name" value="Fido-like_dom_sf"/>
</dbReference>
<dbReference type="NCBIfam" id="TIGR01550">
    <property type="entry name" value="DOC_P1"/>
    <property type="match status" value="1"/>
</dbReference>
<feature type="domain" description="Fido" evidence="1">
    <location>
        <begin position="12"/>
        <end position="128"/>
    </location>
</feature>
<name>A0A7Y9R2D7_9BURK</name>
<dbReference type="Pfam" id="PF02661">
    <property type="entry name" value="Fic"/>
    <property type="match status" value="1"/>
</dbReference>
<keyword evidence="3" id="KW-1185">Reference proteome</keyword>
<dbReference type="Gene3D" id="1.20.120.1870">
    <property type="entry name" value="Fic/DOC protein, Fido domain"/>
    <property type="match status" value="1"/>
</dbReference>
<reference evidence="2 3" key="1">
    <citation type="submission" date="2020-07" db="EMBL/GenBank/DDBJ databases">
        <title>Genomic Encyclopedia of Archaeal and Bacterial Type Strains, Phase II (KMG-II): from individual species to whole genera.</title>
        <authorList>
            <person name="Goeker M."/>
        </authorList>
    </citation>
    <scope>NUCLEOTIDE SEQUENCE [LARGE SCALE GENOMIC DNA]</scope>
    <source>
        <strain evidence="2 3">DSM 21226</strain>
    </source>
</reference>
<dbReference type="AlphaFoldDB" id="A0A7Y9R2D7"/>
<dbReference type="SUPFAM" id="SSF140931">
    <property type="entry name" value="Fic-like"/>
    <property type="match status" value="1"/>
</dbReference>
<protein>
    <submittedName>
        <fullName evidence="2">Death-on-curing protein</fullName>
    </submittedName>
</protein>
<dbReference type="Proteomes" id="UP000518288">
    <property type="component" value="Unassembled WGS sequence"/>
</dbReference>
<dbReference type="PANTHER" id="PTHR39426">
    <property type="entry name" value="HOMOLOGY TO DEATH-ON-CURING PROTEIN OF PHAGE P1"/>
    <property type="match status" value="1"/>
</dbReference>
<organism evidence="2 3">
    <name type="scientific">Sphaerotilus montanus</name>
    <dbReference type="NCBI Taxonomy" id="522889"/>
    <lineage>
        <taxon>Bacteria</taxon>
        <taxon>Pseudomonadati</taxon>
        <taxon>Pseudomonadota</taxon>
        <taxon>Betaproteobacteria</taxon>
        <taxon>Burkholderiales</taxon>
        <taxon>Sphaerotilaceae</taxon>
        <taxon>Sphaerotilus</taxon>
    </lineage>
</organism>